<dbReference type="PROSITE" id="PS51198">
    <property type="entry name" value="UVRD_HELICASE_ATP_BIND"/>
    <property type="match status" value="1"/>
</dbReference>
<dbReference type="STRING" id="81479.RA876_11585"/>
<keyword evidence="5" id="KW-0413">Isomerase</keyword>
<comment type="caution">
    <text evidence="12">The sequence shown here is derived from an EMBL/GenBank/DDBJ whole genome shotgun (WGS) entry which is preliminary data.</text>
</comment>
<dbReference type="GO" id="GO:0000725">
    <property type="term" value="P:recombinational repair"/>
    <property type="evidence" value="ECO:0007669"/>
    <property type="project" value="TreeGrafter"/>
</dbReference>
<evidence type="ECO:0000256" key="6">
    <source>
        <dbReference type="ARBA" id="ARBA00034617"/>
    </source>
</evidence>
<dbReference type="GO" id="GO:0016887">
    <property type="term" value="F:ATP hydrolysis activity"/>
    <property type="evidence" value="ECO:0007669"/>
    <property type="project" value="RHEA"/>
</dbReference>
<name>A0A1Q8YC78_9BURK</name>
<dbReference type="InterPro" id="IPR027417">
    <property type="entry name" value="P-loop_NTPase"/>
</dbReference>
<feature type="binding site" evidence="10">
    <location>
        <begin position="67"/>
        <end position="74"/>
    </location>
    <ligand>
        <name>ATP</name>
        <dbReference type="ChEBI" id="CHEBI:30616"/>
    </ligand>
</feature>
<evidence type="ECO:0000259" key="11">
    <source>
        <dbReference type="PROSITE" id="PS51198"/>
    </source>
</evidence>
<dbReference type="AlphaFoldDB" id="A0A1Q8YC78"/>
<gene>
    <name evidence="12" type="ORF">BLL52_3549</name>
</gene>
<reference evidence="12 13" key="1">
    <citation type="submission" date="2017-01" db="EMBL/GenBank/DDBJ databases">
        <title>Genome sequence of Rhodoferax antarcticus ANT.BR, a psychrophilic purple nonsulfur bacterium from an Antarctic microbial mat.</title>
        <authorList>
            <person name="Baker J."/>
            <person name="Riester C."/>
            <person name="Skinner B."/>
            <person name="Newell A."/>
            <person name="Swingley W."/>
            <person name="Madigan M."/>
            <person name="Jung D."/>
            <person name="Asao M."/>
            <person name="Chen M."/>
            <person name="Loughlin P."/>
            <person name="Pan H."/>
            <person name="Lin S."/>
            <person name="Li N."/>
            <person name="Shaw J."/>
            <person name="Prado M."/>
            <person name="Sherman C."/>
            <person name="Li X."/>
            <person name="Tang J."/>
            <person name="Blankenship R."/>
            <person name="Zhao T."/>
            <person name="Touchman J."/>
            <person name="Sattley M."/>
        </authorList>
    </citation>
    <scope>NUCLEOTIDE SEQUENCE [LARGE SCALE GENOMIC DNA]</scope>
    <source>
        <strain evidence="12 13">ANT.BR</strain>
    </source>
</reference>
<dbReference type="SUPFAM" id="SSF52540">
    <property type="entry name" value="P-loop containing nucleoside triphosphate hydrolases"/>
    <property type="match status" value="1"/>
</dbReference>
<evidence type="ECO:0000256" key="5">
    <source>
        <dbReference type="ARBA" id="ARBA00023235"/>
    </source>
</evidence>
<evidence type="ECO:0000256" key="9">
    <source>
        <dbReference type="ARBA" id="ARBA00048988"/>
    </source>
</evidence>
<feature type="domain" description="UvrD-like helicase ATP-binding" evidence="11">
    <location>
        <begin position="46"/>
        <end position="357"/>
    </location>
</feature>
<evidence type="ECO:0000256" key="10">
    <source>
        <dbReference type="PROSITE-ProRule" id="PRU00560"/>
    </source>
</evidence>
<keyword evidence="4 10" id="KW-0067">ATP-binding</keyword>
<dbReference type="Proteomes" id="UP000185911">
    <property type="component" value="Unassembled WGS sequence"/>
</dbReference>
<protein>
    <recommendedName>
        <fullName evidence="7">DNA 3'-5' helicase</fullName>
        <ecNumber evidence="7">5.6.2.4</ecNumber>
    </recommendedName>
    <alternativeName>
        <fullName evidence="8">DNA 3'-5' helicase II</fullName>
    </alternativeName>
</protein>
<evidence type="ECO:0000256" key="8">
    <source>
        <dbReference type="ARBA" id="ARBA00034923"/>
    </source>
</evidence>
<evidence type="ECO:0000256" key="2">
    <source>
        <dbReference type="ARBA" id="ARBA00022801"/>
    </source>
</evidence>
<dbReference type="GO" id="GO:0003677">
    <property type="term" value="F:DNA binding"/>
    <property type="evidence" value="ECO:0007669"/>
    <property type="project" value="InterPro"/>
</dbReference>
<dbReference type="Pfam" id="PF13361">
    <property type="entry name" value="UvrD_C"/>
    <property type="match status" value="1"/>
</dbReference>
<dbReference type="Gene3D" id="3.40.50.300">
    <property type="entry name" value="P-loop containing nucleotide triphosphate hydrolases"/>
    <property type="match status" value="3"/>
</dbReference>
<keyword evidence="13" id="KW-1185">Reference proteome</keyword>
<dbReference type="GO" id="GO:0043138">
    <property type="term" value="F:3'-5' DNA helicase activity"/>
    <property type="evidence" value="ECO:0007669"/>
    <property type="project" value="UniProtKB-EC"/>
</dbReference>
<evidence type="ECO:0000256" key="4">
    <source>
        <dbReference type="ARBA" id="ARBA00022840"/>
    </source>
</evidence>
<dbReference type="InterPro" id="IPR014017">
    <property type="entry name" value="DNA_helicase_UvrD-like_C"/>
</dbReference>
<comment type="catalytic activity">
    <reaction evidence="6">
        <text>Couples ATP hydrolysis with the unwinding of duplex DNA by translocating in the 3'-5' direction.</text>
        <dbReference type="EC" id="5.6.2.4"/>
    </reaction>
</comment>
<evidence type="ECO:0000256" key="7">
    <source>
        <dbReference type="ARBA" id="ARBA00034808"/>
    </source>
</evidence>
<comment type="catalytic activity">
    <reaction evidence="9">
        <text>ATP + H2O = ADP + phosphate + H(+)</text>
        <dbReference type="Rhea" id="RHEA:13065"/>
        <dbReference type="ChEBI" id="CHEBI:15377"/>
        <dbReference type="ChEBI" id="CHEBI:15378"/>
        <dbReference type="ChEBI" id="CHEBI:30616"/>
        <dbReference type="ChEBI" id="CHEBI:43474"/>
        <dbReference type="ChEBI" id="CHEBI:456216"/>
        <dbReference type="EC" id="5.6.2.4"/>
    </reaction>
</comment>
<evidence type="ECO:0000313" key="12">
    <source>
        <dbReference type="EMBL" id="OLP05420.1"/>
    </source>
</evidence>
<keyword evidence="3 10" id="KW-0347">Helicase</keyword>
<dbReference type="PANTHER" id="PTHR11070:SF2">
    <property type="entry name" value="ATP-DEPENDENT DNA HELICASE SRS2"/>
    <property type="match status" value="1"/>
</dbReference>
<accession>A0A1Q8YC78</accession>
<organism evidence="12 13">
    <name type="scientific">Rhodoferax antarcticus ANT.BR</name>
    <dbReference type="NCBI Taxonomy" id="1111071"/>
    <lineage>
        <taxon>Bacteria</taxon>
        <taxon>Pseudomonadati</taxon>
        <taxon>Pseudomonadota</taxon>
        <taxon>Betaproteobacteria</taxon>
        <taxon>Burkholderiales</taxon>
        <taxon>Comamonadaceae</taxon>
        <taxon>Rhodoferax</taxon>
    </lineage>
</organism>
<keyword evidence="1 10" id="KW-0547">Nucleotide-binding</keyword>
<evidence type="ECO:0000313" key="13">
    <source>
        <dbReference type="Proteomes" id="UP000185911"/>
    </source>
</evidence>
<evidence type="ECO:0000256" key="3">
    <source>
        <dbReference type="ARBA" id="ARBA00022806"/>
    </source>
</evidence>
<proteinExistence type="predicted"/>
<keyword evidence="2 10" id="KW-0378">Hydrolase</keyword>
<sequence>MDTHGPWATSTRGQMEAGGITRRQAASPTNFSNEHEDAFMTMATQILKTDEQKAICDSEHPLLVVEANAGAAKTTTAAMKINQLIAEGVDPGRIVALSFSAPGVQAYRDAFKRIGMSLAAAKAVQVGTFEDFCASWLMRLEGLEVKRPTRPEEVRAFVLAAIPGARVWASDRFNLELSIEGSGELAVEGLLYEFGEIKGSMQLLRQGEYFQISPECAVEIGRSFTTLAIYRAYEKQRCVSVDADSEQTKFRYSGDATYDLARILEADDPCFTWETNPLRLGLQAVFLDEMHDTNWAMFTVLKQLLQFNQGASFLGVGDRDQVIHAQHGADAYFMGEGFDTYIGKPERLPLTESYRFGGAISQPLAGFSAKNYAANRAHISRVEVKKTGSALDVLALINHAMTARPGLQPDSPKSQLAVLLRNPSASVELEHALRERCIRYQTIDFTTYLERSEVLFVRLLLGWAVGLQEPFRTGIDALAKRATWAFLSANASVTAEEQTEKSLKVNGASLKHFLEYMLPDALGINDPRATRYLYTSVDDAVRRRICKAIDLAASDDIHCLAGVFDFLDIGNLARRVYVKEQEAEDARASVTGLLKASEKYVSISQFMRSLMAHDYEARAARFAGDRIILSSIEAVKGLEFEHVIVPDVNATDFDGDSRDERNLFYVAASRAKTMLTLTYRAGHPSSYLRHFESN</sequence>
<dbReference type="EMBL" id="MSYM01000017">
    <property type="protein sequence ID" value="OLP05420.1"/>
    <property type="molecule type" value="Genomic_DNA"/>
</dbReference>
<dbReference type="Gene3D" id="1.10.486.10">
    <property type="entry name" value="PCRA, domain 4"/>
    <property type="match status" value="1"/>
</dbReference>
<dbReference type="InterPro" id="IPR014016">
    <property type="entry name" value="UvrD-like_ATP-bd"/>
</dbReference>
<dbReference type="EC" id="5.6.2.4" evidence="7"/>
<dbReference type="GO" id="GO:0005524">
    <property type="term" value="F:ATP binding"/>
    <property type="evidence" value="ECO:0007669"/>
    <property type="project" value="UniProtKB-UniRule"/>
</dbReference>
<evidence type="ECO:0000256" key="1">
    <source>
        <dbReference type="ARBA" id="ARBA00022741"/>
    </source>
</evidence>
<dbReference type="PANTHER" id="PTHR11070">
    <property type="entry name" value="UVRD / RECB / PCRA DNA HELICASE FAMILY MEMBER"/>
    <property type="match status" value="1"/>
</dbReference>
<dbReference type="InterPro" id="IPR000212">
    <property type="entry name" value="DNA_helicase_UvrD/REP"/>
</dbReference>
<dbReference type="Pfam" id="PF00580">
    <property type="entry name" value="UvrD-helicase"/>
    <property type="match status" value="1"/>
</dbReference>